<keyword evidence="3" id="KW-1185">Reference proteome</keyword>
<organism evidence="2 3">
    <name type="scientific">Mixta gaviniae</name>
    <dbReference type="NCBI Taxonomy" id="665914"/>
    <lineage>
        <taxon>Bacteria</taxon>
        <taxon>Pseudomonadati</taxon>
        <taxon>Pseudomonadota</taxon>
        <taxon>Gammaproteobacteria</taxon>
        <taxon>Enterobacterales</taxon>
        <taxon>Erwiniaceae</taxon>
        <taxon>Mixta</taxon>
    </lineage>
</organism>
<dbReference type="KEGG" id="pgz:C2E15_15095"/>
<sequence>MEWISVKDRLPEITDDSCLVCSITGTEDGRGFPKGGYDFVYIPDWFADITAGRDGEGNQLYTKWYLSQGITHWMPYPDLPTE</sequence>
<dbReference type="Pfam" id="PF04448">
    <property type="entry name" value="DUF551"/>
    <property type="match status" value="1"/>
</dbReference>
<protein>
    <recommendedName>
        <fullName evidence="1">DUF551 domain-containing protein</fullName>
    </recommendedName>
</protein>
<dbReference type="AlphaFoldDB" id="A0A1X1EEV3"/>
<evidence type="ECO:0000313" key="3">
    <source>
        <dbReference type="Proteomes" id="UP000238365"/>
    </source>
</evidence>
<dbReference type="InterPro" id="IPR007539">
    <property type="entry name" value="DUF551"/>
</dbReference>
<gene>
    <name evidence="2" type="ORF">C2E15_15095</name>
</gene>
<dbReference type="Proteomes" id="UP000238365">
    <property type="component" value="Chromosome"/>
</dbReference>
<dbReference type="EMBL" id="CP026377">
    <property type="protein sequence ID" value="AUX94269.1"/>
    <property type="molecule type" value="Genomic_DNA"/>
</dbReference>
<dbReference type="RefSeq" id="WP_104958100.1">
    <property type="nucleotide sequence ID" value="NZ_CP026377.1"/>
</dbReference>
<feature type="domain" description="DUF551" evidence="1">
    <location>
        <begin position="2"/>
        <end position="80"/>
    </location>
</feature>
<reference evidence="2 3" key="1">
    <citation type="submission" date="2018-01" db="EMBL/GenBank/DDBJ databases">
        <title>Complete and assembled Genome of Pantoea gaviniae DSM22758T.</title>
        <authorList>
            <person name="Stevens M.J.A."/>
            <person name="Zurfluh K."/>
            <person name="Stephan R."/>
        </authorList>
    </citation>
    <scope>NUCLEOTIDE SEQUENCE [LARGE SCALE GENOMIC DNA]</scope>
    <source>
        <strain evidence="2 3">DSM 22758</strain>
    </source>
</reference>
<name>A0A1X1EEV3_9GAMM</name>
<accession>A0A1X1EEV3</accession>
<proteinExistence type="predicted"/>
<dbReference type="OrthoDB" id="5678344at2"/>
<evidence type="ECO:0000313" key="2">
    <source>
        <dbReference type="EMBL" id="AUX94269.1"/>
    </source>
</evidence>
<evidence type="ECO:0000259" key="1">
    <source>
        <dbReference type="Pfam" id="PF04448"/>
    </source>
</evidence>